<dbReference type="Proteomes" id="UP000187735">
    <property type="component" value="Chromosome"/>
</dbReference>
<feature type="domain" description="Histone deacetylase" evidence="3">
    <location>
        <begin position="17"/>
        <end position="279"/>
    </location>
</feature>
<sequence>MKLFHTDLFVLPLPEGHRFPMQRYRLLRERLEDSGLFAAEQMCMPPAATDEQLRLVHTADWVERVATGGLTEVEQRRIGFPWSLEMAERSRRSAGATIAAASCALTDGVAANLAGGTHHAFADRGAGYCVFNDVAVAIRCLQSERRIERALVIDLDVHQGDGTAAIFADDTSVTTFSLHAKKAFPARKQRSDLDIELPIGTNDEDYLAAVKAGLDWAAGQPTPDLVCYLAGADPFEKDTLGGLAVTKGGLLERDRMVMGFCGDSHLPLVITLAGGYAEDISDIVDIQFHTIVLARQMLSQCSPTKDNSIGK</sequence>
<protein>
    <submittedName>
        <fullName evidence="4">Acetoin utilization protein AcuC</fullName>
    </submittedName>
</protein>
<dbReference type="InterPro" id="IPR000286">
    <property type="entry name" value="HDACs"/>
</dbReference>
<dbReference type="GO" id="GO:0016787">
    <property type="term" value="F:hydrolase activity"/>
    <property type="evidence" value="ECO:0007669"/>
    <property type="project" value="UniProtKB-KW"/>
</dbReference>
<dbReference type="RefSeq" id="WP_077024691.1">
    <property type="nucleotide sequence ID" value="NZ_CP017641.1"/>
</dbReference>
<dbReference type="CDD" id="cd09993">
    <property type="entry name" value="HDAC_classIV"/>
    <property type="match status" value="1"/>
</dbReference>
<keyword evidence="5" id="KW-1185">Reference proteome</keyword>
<evidence type="ECO:0000256" key="2">
    <source>
        <dbReference type="ARBA" id="ARBA00022801"/>
    </source>
</evidence>
<dbReference type="PANTHER" id="PTHR10625">
    <property type="entry name" value="HISTONE DEACETYLASE HDAC1-RELATED"/>
    <property type="match status" value="1"/>
</dbReference>
<dbReference type="Pfam" id="PF00850">
    <property type="entry name" value="Hist_deacetyl"/>
    <property type="match status" value="1"/>
</dbReference>
<dbReference type="InterPro" id="IPR023801">
    <property type="entry name" value="His_deacetylse_dom"/>
</dbReference>
<dbReference type="SUPFAM" id="SSF52768">
    <property type="entry name" value="Arginase/deacetylase"/>
    <property type="match status" value="1"/>
</dbReference>
<comment type="similarity">
    <text evidence="1">Belongs to the histone deacetylase family.</text>
</comment>
<dbReference type="KEGG" id="fmr:Fuma_02807"/>
<name>A0A1P8WGN1_9PLAN</name>
<proteinExistence type="inferred from homology"/>
<dbReference type="GO" id="GO:0040029">
    <property type="term" value="P:epigenetic regulation of gene expression"/>
    <property type="evidence" value="ECO:0007669"/>
    <property type="project" value="TreeGrafter"/>
</dbReference>
<dbReference type="InterPro" id="IPR037138">
    <property type="entry name" value="His_deacetylse_dom_sf"/>
</dbReference>
<dbReference type="STRING" id="1891926.Fuma_02807"/>
<accession>A0A1P8WGN1</accession>
<evidence type="ECO:0000259" key="3">
    <source>
        <dbReference type="Pfam" id="PF00850"/>
    </source>
</evidence>
<dbReference type="AlphaFoldDB" id="A0A1P8WGN1"/>
<keyword evidence="2" id="KW-0378">Hydrolase</keyword>
<evidence type="ECO:0000313" key="5">
    <source>
        <dbReference type="Proteomes" id="UP000187735"/>
    </source>
</evidence>
<dbReference type="OrthoDB" id="9808367at2"/>
<gene>
    <name evidence="4" type="primary">acuC</name>
    <name evidence="4" type="ORF">Fuma_02807</name>
</gene>
<evidence type="ECO:0000313" key="4">
    <source>
        <dbReference type="EMBL" id="APZ93190.1"/>
    </source>
</evidence>
<dbReference type="InterPro" id="IPR044150">
    <property type="entry name" value="HDAC_classIV"/>
</dbReference>
<dbReference type="InterPro" id="IPR023696">
    <property type="entry name" value="Ureohydrolase_dom_sf"/>
</dbReference>
<dbReference type="EMBL" id="CP017641">
    <property type="protein sequence ID" value="APZ93190.1"/>
    <property type="molecule type" value="Genomic_DNA"/>
</dbReference>
<organism evidence="4 5">
    <name type="scientific">Fuerstiella marisgermanici</name>
    <dbReference type="NCBI Taxonomy" id="1891926"/>
    <lineage>
        <taxon>Bacteria</taxon>
        <taxon>Pseudomonadati</taxon>
        <taxon>Planctomycetota</taxon>
        <taxon>Planctomycetia</taxon>
        <taxon>Planctomycetales</taxon>
        <taxon>Planctomycetaceae</taxon>
        <taxon>Fuerstiella</taxon>
    </lineage>
</organism>
<dbReference type="GO" id="GO:0004407">
    <property type="term" value="F:histone deacetylase activity"/>
    <property type="evidence" value="ECO:0007669"/>
    <property type="project" value="InterPro"/>
</dbReference>
<reference evidence="4 5" key="1">
    <citation type="journal article" date="2016" name="Front. Microbiol.">
        <title>Fuerstia marisgermanicae gen. nov., sp. nov., an Unusual Member of the Phylum Planctomycetes from the German Wadden Sea.</title>
        <authorList>
            <person name="Kohn T."/>
            <person name="Heuer A."/>
            <person name="Jogler M."/>
            <person name="Vollmers J."/>
            <person name="Boedeker C."/>
            <person name="Bunk B."/>
            <person name="Rast P."/>
            <person name="Borchert D."/>
            <person name="Glockner I."/>
            <person name="Freese H.M."/>
            <person name="Klenk H.P."/>
            <person name="Overmann J."/>
            <person name="Kaster A.K."/>
            <person name="Rohde M."/>
            <person name="Wiegand S."/>
            <person name="Jogler C."/>
        </authorList>
    </citation>
    <scope>NUCLEOTIDE SEQUENCE [LARGE SCALE GENOMIC DNA]</scope>
    <source>
        <strain evidence="4 5">NH11</strain>
    </source>
</reference>
<dbReference type="PANTHER" id="PTHR10625:SF19">
    <property type="entry name" value="HISTONE DEACETYLASE 12"/>
    <property type="match status" value="1"/>
</dbReference>
<dbReference type="PRINTS" id="PR01270">
    <property type="entry name" value="HDASUPER"/>
</dbReference>
<dbReference type="Gene3D" id="3.40.800.20">
    <property type="entry name" value="Histone deacetylase domain"/>
    <property type="match status" value="1"/>
</dbReference>
<evidence type="ECO:0000256" key="1">
    <source>
        <dbReference type="ARBA" id="ARBA00005947"/>
    </source>
</evidence>